<keyword evidence="1" id="KW-0812">Transmembrane</keyword>
<name>A0A160NUW8_STRLU</name>
<dbReference type="KEGG" id="slau:SLA_0438"/>
<reference evidence="2 3" key="1">
    <citation type="journal article" date="2016" name="Genome Announc.">
        <title>Complete Genome Sequence of Thiostrepton-Producing Streptomyces laurentii ATCC 31255.</title>
        <authorList>
            <person name="Doi K."/>
            <person name="Fujino Y."/>
            <person name="Nagayoshi Y."/>
            <person name="Ohshima T."/>
            <person name="Ogata S."/>
        </authorList>
    </citation>
    <scope>NUCLEOTIDE SEQUENCE [LARGE SCALE GENOMIC DNA]</scope>
    <source>
        <strain evidence="2 3">ATCC 31255</strain>
    </source>
</reference>
<dbReference type="AlphaFoldDB" id="A0A160NUW8"/>
<evidence type="ECO:0000256" key="1">
    <source>
        <dbReference type="SAM" id="Phobius"/>
    </source>
</evidence>
<organism evidence="2 3">
    <name type="scientific">Streptomyces laurentii</name>
    <dbReference type="NCBI Taxonomy" id="39478"/>
    <lineage>
        <taxon>Bacteria</taxon>
        <taxon>Bacillati</taxon>
        <taxon>Actinomycetota</taxon>
        <taxon>Actinomycetes</taxon>
        <taxon>Kitasatosporales</taxon>
        <taxon>Streptomycetaceae</taxon>
        <taxon>Streptomyces</taxon>
    </lineage>
</organism>
<dbReference type="RefSeq" id="WP_359880414.1">
    <property type="nucleotide sequence ID" value="NZ_JBEYHT010000040.1"/>
</dbReference>
<sequence>MSTWINLGALWKIVVIGLLTGAGLPALFAVALRLLNPPGPETAPRAAAGPVRLTLALLIFAVMLATIGWGISVIVNQR</sequence>
<dbReference type="Proteomes" id="UP000217676">
    <property type="component" value="Chromosome"/>
</dbReference>
<feature type="transmembrane region" description="Helical" evidence="1">
    <location>
        <begin position="55"/>
        <end position="75"/>
    </location>
</feature>
<dbReference type="EMBL" id="AP017424">
    <property type="protein sequence ID" value="BAU81393.1"/>
    <property type="molecule type" value="Genomic_DNA"/>
</dbReference>
<evidence type="ECO:0000313" key="3">
    <source>
        <dbReference type="Proteomes" id="UP000217676"/>
    </source>
</evidence>
<keyword evidence="1" id="KW-1133">Transmembrane helix</keyword>
<accession>A0A160NUW8</accession>
<evidence type="ECO:0000313" key="2">
    <source>
        <dbReference type="EMBL" id="BAU81393.1"/>
    </source>
</evidence>
<proteinExistence type="predicted"/>
<keyword evidence="3" id="KW-1185">Reference proteome</keyword>
<keyword evidence="1" id="KW-0472">Membrane</keyword>
<gene>
    <name evidence="2" type="ORF">SLA_0438</name>
</gene>
<protein>
    <submittedName>
        <fullName evidence="2">Uncharacterized protein</fullName>
    </submittedName>
</protein>
<feature type="transmembrane region" description="Helical" evidence="1">
    <location>
        <begin position="9"/>
        <end position="35"/>
    </location>
</feature>